<dbReference type="PANTHER" id="PTHR13847">
    <property type="entry name" value="SARCOSINE DEHYDROGENASE-RELATED"/>
    <property type="match status" value="1"/>
</dbReference>
<feature type="domain" description="FAD dependent oxidoreductase" evidence="1">
    <location>
        <begin position="8"/>
        <end position="354"/>
    </location>
</feature>
<evidence type="ECO:0000313" key="2">
    <source>
        <dbReference type="EnsemblFungi" id="FOXG_03776P0"/>
    </source>
</evidence>
<reference evidence="2" key="2">
    <citation type="submission" date="2025-08" db="UniProtKB">
        <authorList>
            <consortium name="EnsemblFungi"/>
        </authorList>
    </citation>
    <scope>IDENTIFICATION</scope>
    <source>
        <strain evidence="2">4287 / CBS 123668 / FGSC 9935 / NRRL 34936</strain>
    </source>
</reference>
<dbReference type="Proteomes" id="UP000002489">
    <property type="component" value="Unassembled WGS sequence"/>
</dbReference>
<proteinExistence type="predicted"/>
<evidence type="ECO:0000259" key="1">
    <source>
        <dbReference type="Pfam" id="PF01266"/>
    </source>
</evidence>
<protein>
    <recommendedName>
        <fullName evidence="1">FAD dependent oxidoreductase domain-containing protein</fullName>
    </recommendedName>
</protein>
<dbReference type="GO" id="GO:0005739">
    <property type="term" value="C:mitochondrion"/>
    <property type="evidence" value="ECO:0007669"/>
    <property type="project" value="TreeGrafter"/>
</dbReference>
<gene>
    <name evidence="2" type="primary">28945878</name>
</gene>
<dbReference type="InterPro" id="IPR006076">
    <property type="entry name" value="FAD-dep_OxRdtase"/>
</dbReference>
<dbReference type="Gene3D" id="3.50.50.60">
    <property type="entry name" value="FAD/NAD(P)-binding domain"/>
    <property type="match status" value="1"/>
</dbReference>
<dbReference type="SUPFAM" id="SSF54373">
    <property type="entry name" value="FAD-linked reductases, C-terminal domain"/>
    <property type="match status" value="1"/>
</dbReference>
<accession>A0A0D2XIM1</accession>
<dbReference type="EnsemblFungi" id="FOXG_03776T0">
    <property type="protein sequence ID" value="FOXG_03776P0"/>
    <property type="gene ID" value="FOXG_03776"/>
</dbReference>
<dbReference type="PANTHER" id="PTHR13847:SF193">
    <property type="entry name" value="PYRUVATE DEHYDROGENASE PHOSPHATASE REGULATORY SUBUNIT, MITOCHONDRIAL"/>
    <property type="match status" value="1"/>
</dbReference>
<dbReference type="AlphaFoldDB" id="A0A0D2XIM1"/>
<name>A0A0D2XIM1_FUSOF</name>
<reference evidence="3" key="1">
    <citation type="journal article" date="2012" name="Mol. Plant Microbe Interact.">
        <title>A highly conserved effector in Fusarium oxysporum is required for full virulence on Arabidopsis.</title>
        <authorList>
            <person name="Thatcher L.F."/>
            <person name="Gardiner D.M."/>
            <person name="Kazan K."/>
            <person name="Manners J."/>
        </authorList>
    </citation>
    <scope>NUCLEOTIDE SEQUENCE [LARGE SCALE GENOMIC DNA]</scope>
    <source>
        <strain evidence="3">Fo5176</strain>
    </source>
</reference>
<evidence type="ECO:0000313" key="3">
    <source>
        <dbReference type="Proteomes" id="UP000002489"/>
    </source>
</evidence>
<dbReference type="InterPro" id="IPR036188">
    <property type="entry name" value="FAD/NAD-bd_sf"/>
</dbReference>
<organism evidence="2 3">
    <name type="scientific">Fusarium oxysporum (strain Fo5176)</name>
    <name type="common">Fusarium vascular wilt</name>
    <dbReference type="NCBI Taxonomy" id="660025"/>
    <lineage>
        <taxon>Eukaryota</taxon>
        <taxon>Fungi</taxon>
        <taxon>Dikarya</taxon>
        <taxon>Ascomycota</taxon>
        <taxon>Pezizomycotina</taxon>
        <taxon>Sordariomycetes</taxon>
        <taxon>Hypocreomycetidae</taxon>
        <taxon>Hypocreales</taxon>
        <taxon>Nectriaceae</taxon>
        <taxon>Fusarium</taxon>
        <taxon>Fusarium oxysporum species complex</taxon>
    </lineage>
</organism>
<dbReference type="SUPFAM" id="SSF51905">
    <property type="entry name" value="FAD/NAD(P)-binding domain"/>
    <property type="match status" value="1"/>
</dbReference>
<sequence length="422" mass="46095">MSQPTESVIIVGAGIVGSSLAYFLSQSSTTRTITLIDRSFTSLLGSSGIAPGFIGQFNESEVLTKLAIDTVSEYVKIPGGFDRVGGLEIAFQGEGIQRLKARCEDAKKLGLEARMLSIEEAHQLAPELVNEDGEGQAVFFEKDGTANAVKITTWYQQEAKKHGVNFVEADVKQLTISEGSVTGIDVIENEASRHLTADKVIMTTGIWAQGLSSNLPFPVPVIPVGHPYMHAQPHEPLPHKVPFVRWIEHHVYARDHGTNFGIGSYDHAPMGYKPDTTAKGEWVDWFKQPLDFATGLLPPAAAREFQDGNHFNGVFSMTPDNMPLAGKVESVEGLFMAVAVWVTHAAGTAKVLTRIIDGEEVDGKTREALDPERFRGQDFAQLEEKSLTRYNSIYKTIKSGFGLGITVGSQVELYKICQVCKV</sequence>
<dbReference type="VEuPathDB" id="FungiDB:FOXG_03776"/>
<dbReference type="Pfam" id="PF01266">
    <property type="entry name" value="DAO"/>
    <property type="match status" value="1"/>
</dbReference>
<dbReference type="Gene3D" id="3.30.9.10">
    <property type="entry name" value="D-Amino Acid Oxidase, subunit A, domain 2"/>
    <property type="match status" value="1"/>
</dbReference>
<dbReference type="STRING" id="426428.A0A0D2XIM1"/>